<dbReference type="Proteomes" id="UP000199494">
    <property type="component" value="Unassembled WGS sequence"/>
</dbReference>
<feature type="domain" description="YdbS-like PH" evidence="1">
    <location>
        <begin position="406"/>
        <end position="477"/>
    </location>
</feature>
<protein>
    <submittedName>
        <fullName evidence="2">Putative membrane protein</fullName>
    </submittedName>
</protein>
<dbReference type="KEGG" id="pmad:BAY61_10335"/>
<name>A0A222VNI9_9PSEU</name>
<dbReference type="InterPro" id="IPR014529">
    <property type="entry name" value="UCP026631"/>
</dbReference>
<dbReference type="AlphaFoldDB" id="A0A222VNI9"/>
<dbReference type="STRING" id="530584.SAMN05421630_101430"/>
<proteinExistence type="predicted"/>
<gene>
    <name evidence="2" type="ORF">SAMN05421630_101430</name>
</gene>
<organism evidence="2 3">
    <name type="scientific">Prauserella marina</name>
    <dbReference type="NCBI Taxonomy" id="530584"/>
    <lineage>
        <taxon>Bacteria</taxon>
        <taxon>Bacillati</taxon>
        <taxon>Actinomycetota</taxon>
        <taxon>Actinomycetes</taxon>
        <taxon>Pseudonocardiales</taxon>
        <taxon>Pseudonocardiaceae</taxon>
        <taxon>Prauserella</taxon>
    </lineage>
</organism>
<dbReference type="EMBL" id="FMZE01000001">
    <property type="protein sequence ID" value="SDC10367.1"/>
    <property type="molecule type" value="Genomic_DNA"/>
</dbReference>
<reference evidence="2 3" key="1">
    <citation type="submission" date="2016-10" db="EMBL/GenBank/DDBJ databases">
        <authorList>
            <person name="de Groot N.N."/>
        </authorList>
    </citation>
    <scope>NUCLEOTIDE SEQUENCE [LARGE SCALE GENOMIC DNA]</scope>
    <source>
        <strain evidence="2 3">CGMCC 4.5506</strain>
    </source>
</reference>
<keyword evidence="3" id="KW-1185">Reference proteome</keyword>
<dbReference type="Pfam" id="PF03703">
    <property type="entry name" value="bPH_2"/>
    <property type="match status" value="2"/>
</dbReference>
<feature type="domain" description="YdbS-like PH" evidence="1">
    <location>
        <begin position="66"/>
        <end position="147"/>
    </location>
</feature>
<dbReference type="PANTHER" id="PTHR34473:SF2">
    <property type="entry name" value="UPF0699 TRANSMEMBRANE PROTEIN YDBT"/>
    <property type="match status" value="1"/>
</dbReference>
<evidence type="ECO:0000313" key="2">
    <source>
        <dbReference type="EMBL" id="SDC10367.1"/>
    </source>
</evidence>
<dbReference type="PIRSF" id="PIRSF026631">
    <property type="entry name" value="UCP026631"/>
    <property type="match status" value="1"/>
</dbReference>
<sequence>MSEWRKLDHRTVAVSALMAAGVAVAAGVPTGVGLGGGVSPGFALAVVLPSAAVLILAVVLYDELRWRKTSYRVTADRVELHTGILVRKRRSLSRDRIRSVDLTSGPLLRVFGLVNVKIGTGEQTGAGESSLGLYPVPKPEAERLRTELLDRVRAVEHGRVDGLLAELNPWWIRYAPMSFATPTLGVAAFGAVLQVAEWFGLQAGVISFVFDRLRELPLVVGILVLIAIGLVIGVIGSTALFVEMWWGFRLERERAGTLRVRRGLLTTRSISLEEKRLRGIELVEPLGNRVVGAARIDAVATGLSQQKDNEKTDHKTLLPSAPVAEANRVAAVVLGEGVSPTESVRLAGHPVAARGRRLRWSMATVAVPVLALLVLGLLVAEIFLHLAWISALVLIPVGVLLALDAYRNLGHGITGDYLVARSGTVRRGTVALQRRGVIGWTAKQSVFQRRAGLITLTATTAAGVGGYSVYDVGQAEGLAFAETAVPDLFGPFLDREEAPASR</sequence>
<accession>A0A222VNI9</accession>
<evidence type="ECO:0000259" key="1">
    <source>
        <dbReference type="Pfam" id="PF03703"/>
    </source>
</evidence>
<dbReference type="PANTHER" id="PTHR34473">
    <property type="entry name" value="UPF0699 TRANSMEMBRANE PROTEIN YDBS"/>
    <property type="match status" value="1"/>
</dbReference>
<dbReference type="InterPro" id="IPR005182">
    <property type="entry name" value="YdbS-like_PH"/>
</dbReference>
<evidence type="ECO:0000313" key="3">
    <source>
        <dbReference type="Proteomes" id="UP000199494"/>
    </source>
</evidence>